<evidence type="ECO:0000256" key="2">
    <source>
        <dbReference type="SAM" id="MobiDB-lite"/>
    </source>
</evidence>
<dbReference type="GO" id="GO:0006351">
    <property type="term" value="P:DNA-templated transcription"/>
    <property type="evidence" value="ECO:0007669"/>
    <property type="project" value="InterPro"/>
</dbReference>
<dbReference type="Pfam" id="PF04082">
    <property type="entry name" value="Fungal_trans"/>
    <property type="match status" value="1"/>
</dbReference>
<dbReference type="STRING" id="1231657.A0A1Y1YYE9"/>
<feature type="non-terminal residue" evidence="4">
    <location>
        <position position="299"/>
    </location>
</feature>
<feature type="compositionally biased region" description="Polar residues" evidence="2">
    <location>
        <begin position="66"/>
        <end position="78"/>
    </location>
</feature>
<evidence type="ECO:0000313" key="5">
    <source>
        <dbReference type="Proteomes" id="UP000193144"/>
    </source>
</evidence>
<dbReference type="OrthoDB" id="3266505at2759"/>
<dbReference type="InterPro" id="IPR050987">
    <property type="entry name" value="AtrR-like"/>
</dbReference>
<feature type="region of interest" description="Disordered" evidence="2">
    <location>
        <begin position="1"/>
        <end position="111"/>
    </location>
</feature>
<dbReference type="EMBL" id="MCFA01000151">
    <property type="protein sequence ID" value="ORY03068.1"/>
    <property type="molecule type" value="Genomic_DNA"/>
</dbReference>
<dbReference type="InterPro" id="IPR007219">
    <property type="entry name" value="XnlR_reg_dom"/>
</dbReference>
<organism evidence="4 5">
    <name type="scientific">Clohesyomyces aquaticus</name>
    <dbReference type="NCBI Taxonomy" id="1231657"/>
    <lineage>
        <taxon>Eukaryota</taxon>
        <taxon>Fungi</taxon>
        <taxon>Dikarya</taxon>
        <taxon>Ascomycota</taxon>
        <taxon>Pezizomycotina</taxon>
        <taxon>Dothideomycetes</taxon>
        <taxon>Pleosporomycetidae</taxon>
        <taxon>Pleosporales</taxon>
        <taxon>Lindgomycetaceae</taxon>
        <taxon>Clohesyomyces</taxon>
    </lineage>
</organism>
<dbReference type="GO" id="GO:0003700">
    <property type="term" value="F:DNA-binding transcription factor activity"/>
    <property type="evidence" value="ECO:0007669"/>
    <property type="project" value="InterPro"/>
</dbReference>
<feature type="domain" description="Xylanolytic transcriptional activator regulatory" evidence="3">
    <location>
        <begin position="145"/>
        <end position="299"/>
    </location>
</feature>
<sequence>MSDVGPSPNKRRTRASDGDEGKSAACEPAATKRRAFLQTMGQQLRQFGPEGTSPGDSGRNRFGASPRSNLVLSTSSAVLSERESGPSAQIHTPESDGAPGEDDRLPEGAAKSASKWLWQADEVAPMTPAEGDQPFSFEELLEWSQSYFDHWHPAFPFIHAPSLLDYFRSITQSDSSLQGSTAFQHTILRSVISISLADRRQMGPLATAVPAALIFHTFNDAISSVQRVLTEETSILSLQAVVSVQIFLISMLRYNAASRLQGLSVGMVFQLGLHRCPAKISGISDKEAELRKRLFWSIF</sequence>
<accession>A0A1Y1YYE9</accession>
<name>A0A1Y1YYE9_9PLEO</name>
<reference evidence="4 5" key="1">
    <citation type="submission" date="2016-07" db="EMBL/GenBank/DDBJ databases">
        <title>Pervasive Adenine N6-methylation of Active Genes in Fungi.</title>
        <authorList>
            <consortium name="DOE Joint Genome Institute"/>
            <person name="Mondo S.J."/>
            <person name="Dannebaum R.O."/>
            <person name="Kuo R.C."/>
            <person name="Labutti K."/>
            <person name="Haridas S."/>
            <person name="Kuo A."/>
            <person name="Salamov A."/>
            <person name="Ahrendt S.R."/>
            <person name="Lipzen A."/>
            <person name="Sullivan W."/>
            <person name="Andreopoulos W.B."/>
            <person name="Clum A."/>
            <person name="Lindquist E."/>
            <person name="Daum C."/>
            <person name="Ramamoorthy G.K."/>
            <person name="Gryganskyi A."/>
            <person name="Culley D."/>
            <person name="Magnuson J.K."/>
            <person name="James T.Y."/>
            <person name="O'Malley M.A."/>
            <person name="Stajich J.E."/>
            <person name="Spatafora J.W."/>
            <person name="Visel A."/>
            <person name="Grigoriev I.V."/>
        </authorList>
    </citation>
    <scope>NUCLEOTIDE SEQUENCE [LARGE SCALE GENOMIC DNA]</scope>
    <source>
        <strain evidence="4 5">CBS 115471</strain>
    </source>
</reference>
<proteinExistence type="predicted"/>
<evidence type="ECO:0000313" key="4">
    <source>
        <dbReference type="EMBL" id="ORY03068.1"/>
    </source>
</evidence>
<protein>
    <recommendedName>
        <fullName evidence="3">Xylanolytic transcriptional activator regulatory domain-containing protein</fullName>
    </recommendedName>
</protein>
<dbReference type="GO" id="GO:0008270">
    <property type="term" value="F:zinc ion binding"/>
    <property type="evidence" value="ECO:0007669"/>
    <property type="project" value="InterPro"/>
</dbReference>
<gene>
    <name evidence="4" type="ORF">BCR34DRAFT_591730</name>
</gene>
<evidence type="ECO:0000256" key="1">
    <source>
        <dbReference type="ARBA" id="ARBA00023242"/>
    </source>
</evidence>
<dbReference type="AlphaFoldDB" id="A0A1Y1YYE9"/>
<dbReference type="GO" id="GO:0003677">
    <property type="term" value="F:DNA binding"/>
    <property type="evidence" value="ECO:0007669"/>
    <property type="project" value="InterPro"/>
</dbReference>
<dbReference type="Proteomes" id="UP000193144">
    <property type="component" value="Unassembled WGS sequence"/>
</dbReference>
<evidence type="ECO:0000259" key="3">
    <source>
        <dbReference type="Pfam" id="PF04082"/>
    </source>
</evidence>
<keyword evidence="1" id="KW-0539">Nucleus</keyword>
<comment type="caution">
    <text evidence="4">The sequence shown here is derived from an EMBL/GenBank/DDBJ whole genome shotgun (WGS) entry which is preliminary data.</text>
</comment>
<keyword evidence="5" id="KW-1185">Reference proteome</keyword>
<dbReference type="PANTHER" id="PTHR46910">
    <property type="entry name" value="TRANSCRIPTION FACTOR PDR1"/>
    <property type="match status" value="1"/>
</dbReference>
<dbReference type="PANTHER" id="PTHR46910:SF9">
    <property type="entry name" value="MISCELLANEOUS ZN(II)2CYS6 TRANSCRIPTION FACTOR (EUROFUNG)"/>
    <property type="match status" value="1"/>
</dbReference>
<dbReference type="CDD" id="cd12148">
    <property type="entry name" value="fungal_TF_MHR"/>
    <property type="match status" value="1"/>
</dbReference>